<dbReference type="STRING" id="469383.Cwoe_5856"/>
<protein>
    <submittedName>
        <fullName evidence="2">GCN5-related N-acetyltransferase</fullName>
    </submittedName>
</protein>
<evidence type="ECO:0000313" key="3">
    <source>
        <dbReference type="Proteomes" id="UP000008229"/>
    </source>
</evidence>
<organism evidence="2 3">
    <name type="scientific">Conexibacter woesei (strain DSM 14684 / CCUG 47730 / CIP 108061 / JCM 11494 / NBRC 100937 / ID131577)</name>
    <dbReference type="NCBI Taxonomy" id="469383"/>
    <lineage>
        <taxon>Bacteria</taxon>
        <taxon>Bacillati</taxon>
        <taxon>Actinomycetota</taxon>
        <taxon>Thermoleophilia</taxon>
        <taxon>Solirubrobacterales</taxon>
        <taxon>Conexibacteraceae</taxon>
        <taxon>Conexibacter</taxon>
    </lineage>
</organism>
<dbReference type="KEGG" id="cwo:Cwoe_5856"/>
<dbReference type="OrthoDB" id="3767306at2"/>
<reference evidence="3" key="2">
    <citation type="submission" date="2010-01" db="EMBL/GenBank/DDBJ databases">
        <title>The complete genome of Conexibacter woesei DSM 14684.</title>
        <authorList>
            <consortium name="US DOE Joint Genome Institute (JGI-PGF)"/>
            <person name="Lucas S."/>
            <person name="Copeland A."/>
            <person name="Lapidus A."/>
            <person name="Glavina del Rio T."/>
            <person name="Dalin E."/>
            <person name="Tice H."/>
            <person name="Bruce D."/>
            <person name="Goodwin L."/>
            <person name="Pitluck S."/>
            <person name="Kyrpides N."/>
            <person name="Mavromatis K."/>
            <person name="Ivanova N."/>
            <person name="Mikhailova N."/>
            <person name="Chertkov O."/>
            <person name="Brettin T."/>
            <person name="Detter J.C."/>
            <person name="Han C."/>
            <person name="Larimer F."/>
            <person name="Land M."/>
            <person name="Hauser L."/>
            <person name="Markowitz V."/>
            <person name="Cheng J.-F."/>
            <person name="Hugenholtz P."/>
            <person name="Woyke T."/>
            <person name="Wu D."/>
            <person name="Pukall R."/>
            <person name="Steenblock K."/>
            <person name="Schneider S."/>
            <person name="Klenk H.-P."/>
            <person name="Eisen J.A."/>
        </authorList>
    </citation>
    <scope>NUCLEOTIDE SEQUENCE [LARGE SCALE GENOMIC DNA]</scope>
    <source>
        <strain evidence="3">DSM 14684 / CIP 108061 / JCM 11494 / NBRC 100937 / ID131577</strain>
    </source>
</reference>
<dbReference type="PROSITE" id="PS51186">
    <property type="entry name" value="GNAT"/>
    <property type="match status" value="1"/>
</dbReference>
<dbReference type="EMBL" id="CP001854">
    <property type="protein sequence ID" value="ADB54256.1"/>
    <property type="molecule type" value="Genomic_DNA"/>
</dbReference>
<sequence>MGARRTPPGDARFALLGASDVDAAARVANSTIPPSPEAPAESVDGRLARLRARIERARATDQSGAWVAREDGEVVGLALALRSDGVWVLSLLAVSPAAQSGGLGRGLLQRSLTHADGCRGALIASSSDPRAIRVYAGAGFDLRPAMAASGPVDRAAIPAGLDALVRAAGPGDAVGTEPVDAAVRGGTRAAHIVQLLDVPDTRLYLAGRAGEERGYAIGREGRVIAVAATDEAAAQALLWRLLADARGTAMAERITGGQDWAIEVLLRAGLAVGPDGPVFTRGRLGTLRPFLPSGAYL</sequence>
<dbReference type="GO" id="GO:0016747">
    <property type="term" value="F:acyltransferase activity, transferring groups other than amino-acyl groups"/>
    <property type="evidence" value="ECO:0007669"/>
    <property type="project" value="InterPro"/>
</dbReference>
<accession>D3F2X5</accession>
<evidence type="ECO:0000259" key="1">
    <source>
        <dbReference type="PROSITE" id="PS51186"/>
    </source>
</evidence>
<gene>
    <name evidence="2" type="ordered locus">Cwoe_5856</name>
</gene>
<evidence type="ECO:0000313" key="2">
    <source>
        <dbReference type="EMBL" id="ADB54256.1"/>
    </source>
</evidence>
<proteinExistence type="predicted"/>
<name>D3F2X5_CONWI</name>
<feature type="domain" description="N-acetyltransferase" evidence="1">
    <location>
        <begin position="11"/>
        <end position="164"/>
    </location>
</feature>
<dbReference type="AlphaFoldDB" id="D3F2X5"/>
<dbReference type="eggNOG" id="COG0456">
    <property type="taxonomic scope" value="Bacteria"/>
</dbReference>
<keyword evidence="2" id="KW-0808">Transferase</keyword>
<dbReference type="Gene3D" id="3.40.630.30">
    <property type="match status" value="1"/>
</dbReference>
<reference evidence="2 3" key="1">
    <citation type="journal article" date="2010" name="Stand. Genomic Sci.">
        <title>Complete genome sequence of Conexibacter woesei type strain (ID131577).</title>
        <authorList>
            <person name="Pukall R."/>
            <person name="Lapidus A."/>
            <person name="Glavina Del Rio T."/>
            <person name="Copeland A."/>
            <person name="Tice H."/>
            <person name="Cheng J.-F."/>
            <person name="Lucas S."/>
            <person name="Chen F."/>
            <person name="Nolan M."/>
            <person name="Bruce D."/>
            <person name="Goodwin L."/>
            <person name="Pitluck S."/>
            <person name="Mavromatis K."/>
            <person name="Ivanova N."/>
            <person name="Ovchinnikova G."/>
            <person name="Pati A."/>
            <person name="Chen A."/>
            <person name="Palaniappan K."/>
            <person name="Land M."/>
            <person name="Hauser L."/>
            <person name="Chang Y.-J."/>
            <person name="Jeffries C.D."/>
            <person name="Chain P."/>
            <person name="Meincke L."/>
            <person name="Sims D."/>
            <person name="Brettin T."/>
            <person name="Detter J.C."/>
            <person name="Rohde M."/>
            <person name="Goeker M."/>
            <person name="Bristow J."/>
            <person name="Eisen J.A."/>
            <person name="Markowitz V."/>
            <person name="Kyrpides N.C."/>
            <person name="Klenk H.-P."/>
            <person name="Hugenholtz P."/>
        </authorList>
    </citation>
    <scope>NUCLEOTIDE SEQUENCE [LARGE SCALE GENOMIC DNA]</scope>
    <source>
        <strain evidence="3">DSM 14684 / CIP 108061 / JCM 11494 / NBRC 100937 / ID131577</strain>
    </source>
</reference>
<dbReference type="InterPro" id="IPR000182">
    <property type="entry name" value="GNAT_dom"/>
</dbReference>
<dbReference type="SUPFAM" id="SSF55729">
    <property type="entry name" value="Acyl-CoA N-acyltransferases (Nat)"/>
    <property type="match status" value="1"/>
</dbReference>
<keyword evidence="3" id="KW-1185">Reference proteome</keyword>
<dbReference type="CDD" id="cd04301">
    <property type="entry name" value="NAT_SF"/>
    <property type="match status" value="1"/>
</dbReference>
<dbReference type="RefSeq" id="WP_012937307.1">
    <property type="nucleotide sequence ID" value="NC_013739.1"/>
</dbReference>
<dbReference type="Proteomes" id="UP000008229">
    <property type="component" value="Chromosome"/>
</dbReference>
<dbReference type="HOGENOM" id="CLU_959370_0_0_11"/>
<dbReference type="InterPro" id="IPR016181">
    <property type="entry name" value="Acyl_CoA_acyltransferase"/>
</dbReference>
<dbReference type="Pfam" id="PF00583">
    <property type="entry name" value="Acetyltransf_1"/>
    <property type="match status" value="1"/>
</dbReference>